<dbReference type="InterPro" id="IPR038986">
    <property type="entry name" value="Clr2"/>
</dbReference>
<dbReference type="Pfam" id="PF16761">
    <property type="entry name" value="Clr2_transil"/>
    <property type="match status" value="1"/>
</dbReference>
<dbReference type="GO" id="GO:0033553">
    <property type="term" value="C:rDNA heterochromatin"/>
    <property type="evidence" value="ECO:0007669"/>
    <property type="project" value="TreeGrafter"/>
</dbReference>
<dbReference type="EMBL" id="CP051141">
    <property type="protein sequence ID" value="QIW99313.1"/>
    <property type="molecule type" value="Genomic_DNA"/>
</dbReference>
<evidence type="ECO:0000313" key="4">
    <source>
        <dbReference type="EMBL" id="QIW99313.1"/>
    </source>
</evidence>
<feature type="region of interest" description="Disordered" evidence="1">
    <location>
        <begin position="105"/>
        <end position="127"/>
    </location>
</feature>
<evidence type="ECO:0000313" key="5">
    <source>
        <dbReference type="Proteomes" id="UP000503462"/>
    </source>
</evidence>
<organism evidence="4 5">
    <name type="scientific">Peltaster fructicola</name>
    <dbReference type="NCBI Taxonomy" id="286661"/>
    <lineage>
        <taxon>Eukaryota</taxon>
        <taxon>Fungi</taxon>
        <taxon>Dikarya</taxon>
        <taxon>Ascomycota</taxon>
        <taxon>Pezizomycotina</taxon>
        <taxon>Dothideomycetes</taxon>
        <taxon>Dothideomycetes incertae sedis</taxon>
        <taxon>Peltaster</taxon>
    </lineage>
</organism>
<evidence type="ECO:0000256" key="1">
    <source>
        <dbReference type="SAM" id="MobiDB-lite"/>
    </source>
</evidence>
<dbReference type="GO" id="GO:0070824">
    <property type="term" value="C:SHREC complex"/>
    <property type="evidence" value="ECO:0007669"/>
    <property type="project" value="InterPro"/>
</dbReference>
<evidence type="ECO:0008006" key="6">
    <source>
        <dbReference type="Google" id="ProtNLM"/>
    </source>
</evidence>
<dbReference type="InterPro" id="IPR031915">
    <property type="entry name" value="Clr2_N"/>
</dbReference>
<reference evidence="4 5" key="1">
    <citation type="journal article" date="2016" name="Sci. Rep.">
        <title>Peltaster fructicola genome reveals evolution from an invasive phytopathogen to an ectophytic parasite.</title>
        <authorList>
            <person name="Xu C."/>
            <person name="Chen H."/>
            <person name="Gleason M.L."/>
            <person name="Xu J.R."/>
            <person name="Liu H."/>
            <person name="Zhang R."/>
            <person name="Sun G."/>
        </authorList>
    </citation>
    <scope>NUCLEOTIDE SEQUENCE [LARGE SCALE GENOMIC DNA]</scope>
    <source>
        <strain evidence="4 5">LNHT1506</strain>
    </source>
</reference>
<dbReference type="Proteomes" id="UP000503462">
    <property type="component" value="Chromosome 3"/>
</dbReference>
<proteinExistence type="predicted"/>
<dbReference type="AlphaFoldDB" id="A0A6H0XX58"/>
<dbReference type="PANTHER" id="PTHR38046">
    <property type="entry name" value="CRYPTIC LOCI REGULATOR 2"/>
    <property type="match status" value="1"/>
</dbReference>
<dbReference type="Pfam" id="PF10383">
    <property type="entry name" value="Clr2"/>
    <property type="match status" value="1"/>
</dbReference>
<name>A0A6H0XX58_9PEZI</name>
<accession>A0A6H0XX58</accession>
<protein>
    <recommendedName>
        <fullName evidence="6">Cryptic loci regulator 2 N-terminal domain-containing protein</fullName>
    </recommendedName>
</protein>
<gene>
    <name evidence="4" type="ORF">AMS68_004831</name>
</gene>
<sequence>MARFYPVYVRRSDGTNEVISKGSRREYNQPTAEQMDQRPDKNGVSDYYRECEINEVKSLDWRRKLGGMLARELQWKDKNGSESTCILAAFPQNYRLYEHIKKSEKDGKTEVKNKTHAAGGNDRQDAYLYGHPAGRRKRYRSPADFFPHLLWLCTDETGDPDNCSCKLCCPEELENMIPGAKAVKVEKPIKVEPEPRQTKAPSSLATKPEAMKLPKQEAIALERLVATPLPQARSIDQQLDSQYTGFKYRQGELCWFRPGQSWSLGIILRRWNTYTTLHYSVQPLSFPGNKQNPVTLSSDDHMRPWLAWSVPRFTYPGLNDITPLPQYETMDWQGLAQGRFGAGGVLDVDGSILAAKSIDSSYTPFSAIQRNEPQPGIVDIRYEGLYLGGEKIWRGEPIRLATGTGLDILVVQQIVERTRQGNPESIIFIGDVYVLTAAPHTDPNVPSPASPLNNPNLPRRLTDDLAYRNARSIQVKGVVMHWKLSSTQTRVDLNNIKGRWYESSLWLPILRPDIFQSSSERGEIQELSMYMNSRGDCLHANRDPSLPKIPRMNIRRGTRVEAFRQAVPANTQIVDGNEQPGRPTLDPALSTMTGELDPRFTTNAAQEDNNIDTFMNLEPMEGQGGYY</sequence>
<feature type="domain" description="Cryptic loci regulator 2 C-terminal" evidence="2">
    <location>
        <begin position="382"/>
        <end position="502"/>
    </location>
</feature>
<evidence type="ECO:0000259" key="2">
    <source>
        <dbReference type="Pfam" id="PF10383"/>
    </source>
</evidence>
<dbReference type="GO" id="GO:0031934">
    <property type="term" value="C:mating-type region heterochromatin"/>
    <property type="evidence" value="ECO:0007669"/>
    <property type="project" value="TreeGrafter"/>
</dbReference>
<feature type="region of interest" description="Disordered" evidence="1">
    <location>
        <begin position="21"/>
        <end position="43"/>
    </location>
</feature>
<feature type="domain" description="Cryptic loci regulator 2 N-terminal" evidence="3">
    <location>
        <begin position="86"/>
        <end position="168"/>
    </location>
</feature>
<evidence type="ECO:0000259" key="3">
    <source>
        <dbReference type="Pfam" id="PF16761"/>
    </source>
</evidence>
<dbReference type="GO" id="GO:0030466">
    <property type="term" value="P:silent mating-type cassette heterochromatin formation"/>
    <property type="evidence" value="ECO:0007669"/>
    <property type="project" value="TreeGrafter"/>
</dbReference>
<dbReference type="InterPro" id="IPR018839">
    <property type="entry name" value="Tscrpt-silencing_Clr2_C"/>
</dbReference>
<dbReference type="PANTHER" id="PTHR38046:SF1">
    <property type="entry name" value="CRYPTIC LOCI REGULATOR 2"/>
    <property type="match status" value="1"/>
</dbReference>
<dbReference type="OrthoDB" id="2421327at2759"/>
<keyword evidence="5" id="KW-1185">Reference proteome</keyword>